<name>A0A7K0D443_9NOCA</name>
<gene>
    <name evidence="2" type="ORF">NRB20_36030</name>
</gene>
<dbReference type="Proteomes" id="UP000438448">
    <property type="component" value="Unassembled WGS sequence"/>
</dbReference>
<evidence type="ECO:0000313" key="2">
    <source>
        <dbReference type="EMBL" id="MQY20498.1"/>
    </source>
</evidence>
<accession>A0A7K0D443</accession>
<evidence type="ECO:0000256" key="1">
    <source>
        <dbReference type="SAM" id="Phobius"/>
    </source>
</evidence>
<keyword evidence="1" id="KW-0812">Transmembrane</keyword>
<sequence>MRRTIRTLTLLAGVIAVGYYLWHGLTYRADGIDGAVLGWVDWQMALPILALTFVPIVFAFTSTGMTEAFTGLGQVLTGRNSTEFRDAPVGIATVTAVRQTGVSVNDQPQVHLDLTVEDAAGHTFASQAKIIVPLIELALMRPGVVLPVRYLPGRTDKVEIDRSGDQAAAQHAWNETMIRRGFTTPAKLDIAARGIPAQAVVQSLSVPGEIRDGFTRIALILAVTRPDGTTFTTNTEKFLPPTSIDLVQIGRIVQVHYLPGAEQDVVLSLPVQT</sequence>
<dbReference type="RefSeq" id="WP_153411265.1">
    <property type="nucleotide sequence ID" value="NZ_WEGK01000007.1"/>
</dbReference>
<comment type="caution">
    <text evidence="2">The sequence shown here is derived from an EMBL/GenBank/DDBJ whole genome shotgun (WGS) entry which is preliminary data.</text>
</comment>
<feature type="transmembrane region" description="Helical" evidence="1">
    <location>
        <begin position="5"/>
        <end position="22"/>
    </location>
</feature>
<dbReference type="EMBL" id="WEGK01000007">
    <property type="protein sequence ID" value="MQY20498.1"/>
    <property type="molecule type" value="Genomic_DNA"/>
</dbReference>
<proteinExistence type="predicted"/>
<keyword evidence="3" id="KW-1185">Reference proteome</keyword>
<evidence type="ECO:0000313" key="3">
    <source>
        <dbReference type="Proteomes" id="UP000438448"/>
    </source>
</evidence>
<keyword evidence="1" id="KW-1133">Transmembrane helix</keyword>
<dbReference type="OrthoDB" id="5065240at2"/>
<dbReference type="AlphaFoldDB" id="A0A7K0D443"/>
<keyword evidence="1" id="KW-0472">Membrane</keyword>
<reference evidence="2 3" key="1">
    <citation type="submission" date="2019-10" db="EMBL/GenBank/DDBJ databases">
        <title>Nocardia macrotermitis sp. nov. and Nocardia aurantia sp. nov., isolated from the gut of fungus growing-termite Macrotermes natalensis.</title>
        <authorList>
            <person name="Benndorf R."/>
            <person name="Schwitalla J."/>
            <person name="Martin K."/>
            <person name="De Beer W."/>
            <person name="Kaster A.-K."/>
            <person name="Vollmers J."/>
            <person name="Poulsen M."/>
            <person name="Beemelmanns C."/>
        </authorList>
    </citation>
    <scope>NUCLEOTIDE SEQUENCE [LARGE SCALE GENOMIC DNA]</scope>
    <source>
        <strain evidence="2 3">RB20</strain>
    </source>
</reference>
<organism evidence="2 3">
    <name type="scientific">Nocardia macrotermitis</name>
    <dbReference type="NCBI Taxonomy" id="2585198"/>
    <lineage>
        <taxon>Bacteria</taxon>
        <taxon>Bacillati</taxon>
        <taxon>Actinomycetota</taxon>
        <taxon>Actinomycetes</taxon>
        <taxon>Mycobacteriales</taxon>
        <taxon>Nocardiaceae</taxon>
        <taxon>Nocardia</taxon>
    </lineage>
</organism>
<feature type="transmembrane region" description="Helical" evidence="1">
    <location>
        <begin position="42"/>
        <end position="60"/>
    </location>
</feature>
<protein>
    <submittedName>
        <fullName evidence="2">Uncharacterized protein</fullName>
    </submittedName>
</protein>